<dbReference type="Pfam" id="PF13720">
    <property type="entry name" value="Acetyltransf_11"/>
    <property type="match status" value="1"/>
</dbReference>
<dbReference type="EMBL" id="SNRY01009101">
    <property type="protein sequence ID" value="KAA6307535.1"/>
    <property type="molecule type" value="Genomic_DNA"/>
</dbReference>
<feature type="non-terminal residue" evidence="7">
    <location>
        <position position="1"/>
    </location>
</feature>
<dbReference type="EC" id="2.3.1.129" evidence="7"/>
<evidence type="ECO:0000313" key="7">
    <source>
        <dbReference type="EMBL" id="KAA6307535.1"/>
    </source>
</evidence>
<evidence type="ECO:0000256" key="4">
    <source>
        <dbReference type="ARBA" id="ARBA00023098"/>
    </source>
</evidence>
<dbReference type="InterPro" id="IPR011004">
    <property type="entry name" value="Trimer_LpxA-like_sf"/>
</dbReference>
<accession>A0A5J4PDJ4</accession>
<gene>
    <name evidence="7" type="ORF">EZS27_040795</name>
</gene>
<reference evidence="7" key="1">
    <citation type="submission" date="2019-03" db="EMBL/GenBank/DDBJ databases">
        <title>Single cell metagenomics reveals metabolic interactions within the superorganism composed of flagellate Streblomastix strix and complex community of Bacteroidetes bacteria on its surface.</title>
        <authorList>
            <person name="Treitli S.C."/>
            <person name="Kolisko M."/>
            <person name="Husnik F."/>
            <person name="Keeling P."/>
            <person name="Hampl V."/>
        </authorList>
    </citation>
    <scope>NUCLEOTIDE SEQUENCE</scope>
    <source>
        <strain evidence="7">STM</strain>
    </source>
</reference>
<dbReference type="InterPro" id="IPR010137">
    <property type="entry name" value="Lipid_A_LpxA"/>
</dbReference>
<keyword evidence="4" id="KW-0443">Lipid metabolism</keyword>
<dbReference type="Gene3D" id="1.20.1180.10">
    <property type="entry name" value="Udp N-acetylglucosamine O-acyltransferase, C-terminal domain"/>
    <property type="match status" value="1"/>
</dbReference>
<dbReference type="InterPro" id="IPR037157">
    <property type="entry name" value="Acetyltransf_C_sf"/>
</dbReference>
<protein>
    <submittedName>
        <fullName evidence="7">Acyl-[acyl-carrier-protein]--UDP-N-acetylglucosamine O-acyltransferase</fullName>
        <ecNumber evidence="7">2.3.1.129</ecNumber>
    </submittedName>
</protein>
<proteinExistence type="predicted"/>
<evidence type="ECO:0000256" key="3">
    <source>
        <dbReference type="ARBA" id="ARBA00022679"/>
    </source>
</evidence>
<organism evidence="7">
    <name type="scientific">termite gut metagenome</name>
    <dbReference type="NCBI Taxonomy" id="433724"/>
    <lineage>
        <taxon>unclassified sequences</taxon>
        <taxon>metagenomes</taxon>
        <taxon>organismal metagenomes</taxon>
    </lineage>
</organism>
<comment type="caution">
    <text evidence="7">The sequence shown here is derived from an EMBL/GenBank/DDBJ whole genome shotgun (WGS) entry which is preliminary data.</text>
</comment>
<dbReference type="InterPro" id="IPR029098">
    <property type="entry name" value="Acetyltransf_C"/>
</dbReference>
<dbReference type="PANTHER" id="PTHR43480">
    <property type="entry name" value="ACYL-[ACYL-CARRIER-PROTEIN]--UDP-N-ACETYLGLUCOSAMINE O-ACYLTRANSFERASE"/>
    <property type="match status" value="1"/>
</dbReference>
<dbReference type="AlphaFoldDB" id="A0A5J4PDJ4"/>
<dbReference type="GO" id="GO:0016020">
    <property type="term" value="C:membrane"/>
    <property type="evidence" value="ECO:0007669"/>
    <property type="project" value="GOC"/>
</dbReference>
<evidence type="ECO:0000256" key="5">
    <source>
        <dbReference type="ARBA" id="ARBA00023315"/>
    </source>
</evidence>
<name>A0A5J4PDJ4_9ZZZZ</name>
<keyword evidence="3 7" id="KW-0808">Transferase</keyword>
<sequence>YIIAGREPVIYCGLNIVGLRRRNFSSELIENIHEAYRTIYQSGLNITDALAKIESEMEMIPEISYIVDFIRGSERGIIK</sequence>
<evidence type="ECO:0000259" key="6">
    <source>
        <dbReference type="Pfam" id="PF13720"/>
    </source>
</evidence>
<feature type="domain" description="UDP N-acetylglucosamine O-acyltransferase C-terminal" evidence="6">
    <location>
        <begin position="1"/>
        <end position="78"/>
    </location>
</feature>
<dbReference type="GO" id="GO:0008780">
    <property type="term" value="F:acyl-[acyl-carrier-protein]-UDP-N-acetylglucosamine O-acyltransferase activity"/>
    <property type="evidence" value="ECO:0007669"/>
    <property type="project" value="UniProtKB-EC"/>
</dbReference>
<keyword evidence="2" id="KW-0441">Lipid A biosynthesis</keyword>
<dbReference type="PANTHER" id="PTHR43480:SF1">
    <property type="entry name" value="ACYL-[ACYL-CARRIER-PROTEIN]--UDP-N-ACETYLGLUCOSAMINE O-ACYLTRANSFERASE, MITOCHONDRIAL-RELATED"/>
    <property type="match status" value="1"/>
</dbReference>
<dbReference type="GO" id="GO:0009245">
    <property type="term" value="P:lipid A biosynthetic process"/>
    <property type="evidence" value="ECO:0007669"/>
    <property type="project" value="UniProtKB-KW"/>
</dbReference>
<keyword evidence="1" id="KW-0444">Lipid biosynthesis</keyword>
<keyword evidence="5 7" id="KW-0012">Acyltransferase</keyword>
<dbReference type="SUPFAM" id="SSF51161">
    <property type="entry name" value="Trimeric LpxA-like enzymes"/>
    <property type="match status" value="1"/>
</dbReference>
<evidence type="ECO:0000256" key="1">
    <source>
        <dbReference type="ARBA" id="ARBA00022516"/>
    </source>
</evidence>
<evidence type="ECO:0000256" key="2">
    <source>
        <dbReference type="ARBA" id="ARBA00022556"/>
    </source>
</evidence>